<keyword evidence="12" id="KW-0472">Membrane</keyword>
<evidence type="ECO:0000256" key="8">
    <source>
        <dbReference type="ARBA" id="ARBA00022989"/>
    </source>
</evidence>
<dbReference type="GO" id="GO:0016705">
    <property type="term" value="F:oxidoreductase activity, acting on paired donors, with incorporation or reduction of molecular oxygen"/>
    <property type="evidence" value="ECO:0007669"/>
    <property type="project" value="InterPro"/>
</dbReference>
<comment type="subcellular location">
    <subcellularLocation>
        <location evidence="2">Membrane</location>
        <topology evidence="2">Single-pass membrane protein</topology>
    </subcellularLocation>
</comment>
<sequence>MMAPMLALRDLLLFHGTATYWLLLITITLAIRAWKTAPKGKLPPGPRGIPIIGNLHQIPKRPWFQFKEWTKQYGPIFYLNIAGQRTLVLGSHKVTGDLLDRRANIYSDRPKLIVSRILTGGLSMAFSQHNEIWRRMRRASHEALYNRKAQNYHRIQEKESTLLVYHLLTDPKHFDNHIRRTSASLMVSIIYGVPPITNPLNPVVVRINKYTERALAAATPGAYMVEYFPWMQFLPRWMSPWRRYAEDWFKKDSVVFEDFFHAVEKRLEEGDTTYSIASTLLQEETRRNLTANEAAWLCSTMYSAGSETTSSQMAWFLLAMVTHPEVQKKAQEELDHVVGRNRLPTFNDYEQLPYIRALVKEVPRWRGVGPIGVPHRLCCDDVYDGHFLPADTVCIVNVWALNHDPKMYGEDAEEFKPERHLNEHGNIQPSKFPETHDEGHLTYGFGRRICVGRHVSNNSMFMEMACILWAFDISPGKNEYGEIVKPNPDDAHVEGLVVRPSPFPAIIKPRFTEVKAIIANTMDLHNLSDTANLF</sequence>
<evidence type="ECO:0000256" key="13">
    <source>
        <dbReference type="ARBA" id="ARBA00023180"/>
    </source>
</evidence>
<protein>
    <recommendedName>
        <fullName evidence="17">Cytochrome P450</fullName>
    </recommendedName>
</protein>
<evidence type="ECO:0000256" key="10">
    <source>
        <dbReference type="ARBA" id="ARBA00023004"/>
    </source>
</evidence>
<proteinExistence type="inferred from homology"/>
<gene>
    <name evidence="15" type="ORF">AMATHDRAFT_55202</name>
</gene>
<evidence type="ECO:0000313" key="16">
    <source>
        <dbReference type="Proteomes" id="UP000242287"/>
    </source>
</evidence>
<comment type="cofactor">
    <cofactor evidence="1 14">
        <name>heme</name>
        <dbReference type="ChEBI" id="CHEBI:30413"/>
    </cofactor>
</comment>
<evidence type="ECO:0000256" key="12">
    <source>
        <dbReference type="ARBA" id="ARBA00023136"/>
    </source>
</evidence>
<dbReference type="EMBL" id="KZ301974">
    <property type="protein sequence ID" value="PFH53325.1"/>
    <property type="molecule type" value="Genomic_DNA"/>
</dbReference>
<accession>A0A2A9NQS6</accession>
<dbReference type="OrthoDB" id="2789670at2759"/>
<dbReference type="Gene3D" id="1.10.630.10">
    <property type="entry name" value="Cytochrome P450"/>
    <property type="match status" value="1"/>
</dbReference>
<dbReference type="CDD" id="cd11065">
    <property type="entry name" value="CYP64-like"/>
    <property type="match status" value="1"/>
</dbReference>
<dbReference type="InterPro" id="IPR036396">
    <property type="entry name" value="Cyt_P450_sf"/>
</dbReference>
<comment type="pathway">
    <text evidence="3">Secondary metabolite biosynthesis.</text>
</comment>
<evidence type="ECO:0000256" key="1">
    <source>
        <dbReference type="ARBA" id="ARBA00001971"/>
    </source>
</evidence>
<evidence type="ECO:0000256" key="2">
    <source>
        <dbReference type="ARBA" id="ARBA00004167"/>
    </source>
</evidence>
<evidence type="ECO:0000313" key="15">
    <source>
        <dbReference type="EMBL" id="PFH53325.1"/>
    </source>
</evidence>
<dbReference type="PANTHER" id="PTHR46300">
    <property type="entry name" value="P450, PUTATIVE (EUROFUNG)-RELATED-RELATED"/>
    <property type="match status" value="1"/>
</dbReference>
<dbReference type="SUPFAM" id="SSF48264">
    <property type="entry name" value="Cytochrome P450"/>
    <property type="match status" value="1"/>
</dbReference>
<keyword evidence="6" id="KW-0812">Transmembrane</keyword>
<dbReference type="InterPro" id="IPR002401">
    <property type="entry name" value="Cyt_P450_E_grp-I"/>
</dbReference>
<dbReference type="GO" id="GO:0020037">
    <property type="term" value="F:heme binding"/>
    <property type="evidence" value="ECO:0007669"/>
    <property type="project" value="InterPro"/>
</dbReference>
<keyword evidence="8" id="KW-1133">Transmembrane helix</keyword>
<dbReference type="Pfam" id="PF00067">
    <property type="entry name" value="p450"/>
    <property type="match status" value="1"/>
</dbReference>
<evidence type="ECO:0008006" key="17">
    <source>
        <dbReference type="Google" id="ProtNLM"/>
    </source>
</evidence>
<dbReference type="GO" id="GO:0004497">
    <property type="term" value="F:monooxygenase activity"/>
    <property type="evidence" value="ECO:0007669"/>
    <property type="project" value="UniProtKB-KW"/>
</dbReference>
<name>A0A2A9NQS6_9AGAR</name>
<keyword evidence="9" id="KW-0560">Oxidoreductase</keyword>
<evidence type="ECO:0000256" key="4">
    <source>
        <dbReference type="ARBA" id="ARBA00010617"/>
    </source>
</evidence>
<dbReference type="PRINTS" id="PR00385">
    <property type="entry name" value="P450"/>
</dbReference>
<reference evidence="15 16" key="1">
    <citation type="submission" date="2014-02" db="EMBL/GenBank/DDBJ databases">
        <title>Transposable element dynamics among asymbiotic and ectomycorrhizal Amanita fungi.</title>
        <authorList>
            <consortium name="DOE Joint Genome Institute"/>
            <person name="Hess J."/>
            <person name="Skrede I."/>
            <person name="Wolfe B."/>
            <person name="LaButti K."/>
            <person name="Ohm R.A."/>
            <person name="Grigoriev I.V."/>
            <person name="Pringle A."/>
        </authorList>
    </citation>
    <scope>NUCLEOTIDE SEQUENCE [LARGE SCALE GENOMIC DNA]</scope>
    <source>
        <strain evidence="15 16">SKay4041</strain>
    </source>
</reference>
<dbReference type="GO" id="GO:0016020">
    <property type="term" value="C:membrane"/>
    <property type="evidence" value="ECO:0007669"/>
    <property type="project" value="UniProtKB-SubCell"/>
</dbReference>
<keyword evidence="7 14" id="KW-0479">Metal-binding</keyword>
<dbReference type="STRING" id="703135.A0A2A9NQS6"/>
<dbReference type="PRINTS" id="PR00463">
    <property type="entry name" value="EP450I"/>
</dbReference>
<dbReference type="InterPro" id="IPR050364">
    <property type="entry name" value="Cytochrome_P450_fung"/>
</dbReference>
<evidence type="ECO:0000256" key="6">
    <source>
        <dbReference type="ARBA" id="ARBA00022692"/>
    </source>
</evidence>
<keyword evidence="16" id="KW-1185">Reference proteome</keyword>
<evidence type="ECO:0000256" key="14">
    <source>
        <dbReference type="PIRSR" id="PIRSR602401-1"/>
    </source>
</evidence>
<keyword evidence="13" id="KW-0325">Glycoprotein</keyword>
<evidence type="ECO:0000256" key="3">
    <source>
        <dbReference type="ARBA" id="ARBA00005179"/>
    </source>
</evidence>
<keyword evidence="5 14" id="KW-0349">Heme</keyword>
<evidence type="ECO:0000256" key="5">
    <source>
        <dbReference type="ARBA" id="ARBA00022617"/>
    </source>
</evidence>
<keyword evidence="11" id="KW-0503">Monooxygenase</keyword>
<organism evidence="15 16">
    <name type="scientific">Amanita thiersii Skay4041</name>
    <dbReference type="NCBI Taxonomy" id="703135"/>
    <lineage>
        <taxon>Eukaryota</taxon>
        <taxon>Fungi</taxon>
        <taxon>Dikarya</taxon>
        <taxon>Basidiomycota</taxon>
        <taxon>Agaricomycotina</taxon>
        <taxon>Agaricomycetes</taxon>
        <taxon>Agaricomycetidae</taxon>
        <taxon>Agaricales</taxon>
        <taxon>Pluteineae</taxon>
        <taxon>Amanitaceae</taxon>
        <taxon>Amanita</taxon>
    </lineage>
</organism>
<evidence type="ECO:0000256" key="11">
    <source>
        <dbReference type="ARBA" id="ARBA00023033"/>
    </source>
</evidence>
<keyword evidence="10 14" id="KW-0408">Iron</keyword>
<evidence type="ECO:0000256" key="9">
    <source>
        <dbReference type="ARBA" id="ARBA00023002"/>
    </source>
</evidence>
<dbReference type="PANTHER" id="PTHR46300:SF2">
    <property type="entry name" value="CYTOCHROME P450 MONOOXYGENASE ALNH-RELATED"/>
    <property type="match status" value="1"/>
</dbReference>
<dbReference type="InterPro" id="IPR001128">
    <property type="entry name" value="Cyt_P450"/>
</dbReference>
<evidence type="ECO:0000256" key="7">
    <source>
        <dbReference type="ARBA" id="ARBA00022723"/>
    </source>
</evidence>
<comment type="similarity">
    <text evidence="4">Belongs to the cytochrome P450 family.</text>
</comment>
<dbReference type="GO" id="GO:0005506">
    <property type="term" value="F:iron ion binding"/>
    <property type="evidence" value="ECO:0007669"/>
    <property type="project" value="InterPro"/>
</dbReference>
<dbReference type="AlphaFoldDB" id="A0A2A9NQS6"/>
<feature type="binding site" description="axial binding residue" evidence="14">
    <location>
        <position position="450"/>
    </location>
    <ligand>
        <name>heme</name>
        <dbReference type="ChEBI" id="CHEBI:30413"/>
    </ligand>
    <ligandPart>
        <name>Fe</name>
        <dbReference type="ChEBI" id="CHEBI:18248"/>
    </ligandPart>
</feature>
<dbReference type="Proteomes" id="UP000242287">
    <property type="component" value="Unassembled WGS sequence"/>
</dbReference>